<dbReference type="InterPro" id="IPR019734">
    <property type="entry name" value="TPR_rpt"/>
</dbReference>
<accession>A0A1V9ZC09</accession>
<evidence type="ECO:0000313" key="8">
    <source>
        <dbReference type="Proteomes" id="UP000243217"/>
    </source>
</evidence>
<dbReference type="PANTHER" id="PTHR45984:SF1">
    <property type="entry name" value="SPAG1 AXONEMAL DYNEIN ASSEMBLY FACTOR"/>
    <property type="match status" value="1"/>
</dbReference>
<dbReference type="STRING" id="74557.A0A1V9ZC09"/>
<feature type="compositionally biased region" description="Basic and acidic residues" evidence="6">
    <location>
        <begin position="54"/>
        <end position="81"/>
    </location>
</feature>
<keyword evidence="8" id="KW-1185">Reference proteome</keyword>
<feature type="region of interest" description="Disordered" evidence="6">
    <location>
        <begin position="32"/>
        <end position="81"/>
    </location>
</feature>
<dbReference type="EMBL" id="JNBS01002089">
    <property type="protein sequence ID" value="OQR95539.1"/>
    <property type="molecule type" value="Genomic_DNA"/>
</dbReference>
<dbReference type="InterPro" id="IPR011989">
    <property type="entry name" value="ARM-like"/>
</dbReference>
<dbReference type="InterPro" id="IPR011990">
    <property type="entry name" value="TPR-like_helical_dom_sf"/>
</dbReference>
<sequence length="790" mass="90796">MERRSGMSVNEIDDFLHKADAVARAVEKIKNGTFDPEDCDIPGYMTPEQEAAEESARQKREAERKKREEERKKKEKEDERETWWTRAKLRYSIERNDQNNEECESSAQQWANRVVAAYKSRDANDYSVWNAWDPKDPVTLEEKARQAALVEKMKNEQFEKANPEFCSQFIEDLEQRQKSTREKARQAEKLKKLGNSFYSKKKYANANEKYIAALVEAPHDVFILTNIAQTYLRMDLLDDAFEFCSRALYVKPDHLKALSRKAAILHLQGQLEQAANVMKFALELEPDNKDVQEQHSIIVGEYNDICARAALDKTLNLNPDFETFHLHLAKDIFGKMLVNNELQSELWTTEPSPLNEYATSLVKMFKVEPQIRLLFRTSGCLNAMITVLVSREDGIPRDLLIECIYHASIADDRNMHALYHNCEFRTWFINEFLDNTAPQLLWSLLEAMMEVKFWKSIIVTSIPLLDMLLISNNYSRVEASSVLFTVSEAASCRQIFTTSLIQPLLRYFQNILARKTSSFHLENTLGLMLNMSNELVFREIIATEDNIHQEMTNLLVNAMRDGSFTAKERAAAALLNLAIDPSSQIRQDLFTAQIDQVVIDLLSNASLLLKSHCTSLLCRLHTLPTHREILASNNILQILWTTFQSTLSSTPTPTLWHLRAQIFCHFAWCIELPCTKDFIRESNIMTIFFQSSHLFQFPQCDRLLANATKCAIALLRSNPLHSNDIHAIVDHNGLPTLVLCMQSTKDDKITQKNVAILLALLCNLDDDIKAQVRTLRGIEMMLSICRSMHL</sequence>
<dbReference type="AlphaFoldDB" id="A0A1V9ZC09"/>
<dbReference type="GO" id="GO:0006626">
    <property type="term" value="P:protein targeting to mitochondrion"/>
    <property type="evidence" value="ECO:0007669"/>
    <property type="project" value="TreeGrafter"/>
</dbReference>
<evidence type="ECO:0000313" key="7">
    <source>
        <dbReference type="EMBL" id="OQR95539.1"/>
    </source>
</evidence>
<keyword evidence="2" id="KW-0963">Cytoplasm</keyword>
<evidence type="ECO:0000256" key="1">
    <source>
        <dbReference type="ARBA" id="ARBA00004496"/>
    </source>
</evidence>
<dbReference type="PROSITE" id="PS50005">
    <property type="entry name" value="TPR"/>
    <property type="match status" value="2"/>
</dbReference>
<dbReference type="Gene3D" id="1.25.10.10">
    <property type="entry name" value="Leucine-rich Repeat Variant"/>
    <property type="match status" value="2"/>
</dbReference>
<reference evidence="7 8" key="1">
    <citation type="journal article" date="2014" name="Genome Biol. Evol.">
        <title>The secreted proteins of Achlya hypogyna and Thraustotheca clavata identify the ancestral oomycete secretome and reveal gene acquisitions by horizontal gene transfer.</title>
        <authorList>
            <person name="Misner I."/>
            <person name="Blouin N."/>
            <person name="Leonard G."/>
            <person name="Richards T.A."/>
            <person name="Lane C.E."/>
        </authorList>
    </citation>
    <scope>NUCLEOTIDE SEQUENCE [LARGE SCALE GENOMIC DNA]</scope>
    <source>
        <strain evidence="7 8">ATCC 34112</strain>
    </source>
</reference>
<dbReference type="GO" id="GO:0031072">
    <property type="term" value="F:heat shock protein binding"/>
    <property type="evidence" value="ECO:0007669"/>
    <property type="project" value="TreeGrafter"/>
</dbReference>
<feature type="repeat" description="TPR" evidence="5">
    <location>
        <begin position="221"/>
        <end position="254"/>
    </location>
</feature>
<organism evidence="7 8">
    <name type="scientific">Thraustotheca clavata</name>
    <dbReference type="NCBI Taxonomy" id="74557"/>
    <lineage>
        <taxon>Eukaryota</taxon>
        <taxon>Sar</taxon>
        <taxon>Stramenopiles</taxon>
        <taxon>Oomycota</taxon>
        <taxon>Saprolegniomycetes</taxon>
        <taxon>Saprolegniales</taxon>
        <taxon>Achlyaceae</taxon>
        <taxon>Thraustotheca</taxon>
    </lineage>
</organism>
<feature type="repeat" description="TPR" evidence="5">
    <location>
        <begin position="255"/>
        <end position="288"/>
    </location>
</feature>
<evidence type="ECO:0000256" key="5">
    <source>
        <dbReference type="PROSITE-ProRule" id="PRU00339"/>
    </source>
</evidence>
<dbReference type="InterPro" id="IPR016024">
    <property type="entry name" value="ARM-type_fold"/>
</dbReference>
<dbReference type="InterPro" id="IPR051982">
    <property type="entry name" value="CiliaryAsmbly_MitoImport"/>
</dbReference>
<evidence type="ECO:0000256" key="4">
    <source>
        <dbReference type="ARBA" id="ARBA00022803"/>
    </source>
</evidence>
<gene>
    <name evidence="7" type="ORF">THRCLA_07780</name>
</gene>
<dbReference type="Gene3D" id="1.25.40.10">
    <property type="entry name" value="Tetratricopeptide repeat domain"/>
    <property type="match status" value="1"/>
</dbReference>
<proteinExistence type="predicted"/>
<dbReference type="PANTHER" id="PTHR45984">
    <property type="entry name" value="RNA (RNA) POLYMERASE II ASSOCIATED PROTEIN HOMOLOG"/>
    <property type="match status" value="1"/>
</dbReference>
<dbReference type="Proteomes" id="UP000243217">
    <property type="component" value="Unassembled WGS sequence"/>
</dbReference>
<comment type="subcellular location">
    <subcellularLocation>
        <location evidence="1">Cytoplasm</location>
    </subcellularLocation>
</comment>
<protein>
    <submittedName>
        <fullName evidence="7">Uncharacterized protein</fullName>
    </submittedName>
</protein>
<dbReference type="Pfam" id="PF07720">
    <property type="entry name" value="TPR_3"/>
    <property type="match status" value="1"/>
</dbReference>
<comment type="caution">
    <text evidence="7">The sequence shown here is derived from an EMBL/GenBank/DDBJ whole genome shotgun (WGS) entry which is preliminary data.</text>
</comment>
<dbReference type="SMART" id="SM00028">
    <property type="entry name" value="TPR"/>
    <property type="match status" value="3"/>
</dbReference>
<dbReference type="SUPFAM" id="SSF48371">
    <property type="entry name" value="ARM repeat"/>
    <property type="match status" value="1"/>
</dbReference>
<keyword evidence="4 5" id="KW-0802">TPR repeat</keyword>
<keyword evidence="3" id="KW-0677">Repeat</keyword>
<dbReference type="GO" id="GO:0005739">
    <property type="term" value="C:mitochondrion"/>
    <property type="evidence" value="ECO:0007669"/>
    <property type="project" value="TreeGrafter"/>
</dbReference>
<evidence type="ECO:0000256" key="3">
    <source>
        <dbReference type="ARBA" id="ARBA00022737"/>
    </source>
</evidence>
<dbReference type="InterPro" id="IPR011716">
    <property type="entry name" value="TPR-3"/>
</dbReference>
<evidence type="ECO:0000256" key="6">
    <source>
        <dbReference type="SAM" id="MobiDB-lite"/>
    </source>
</evidence>
<dbReference type="GO" id="GO:0005829">
    <property type="term" value="C:cytosol"/>
    <property type="evidence" value="ECO:0007669"/>
    <property type="project" value="TreeGrafter"/>
</dbReference>
<evidence type="ECO:0000256" key="2">
    <source>
        <dbReference type="ARBA" id="ARBA00022490"/>
    </source>
</evidence>
<dbReference type="SUPFAM" id="SSF48452">
    <property type="entry name" value="TPR-like"/>
    <property type="match status" value="1"/>
</dbReference>
<dbReference type="OrthoDB" id="629492at2759"/>
<name>A0A1V9ZC09_9STRA</name>